<evidence type="ECO:0000313" key="2">
    <source>
        <dbReference type="EMBL" id="MDJ1133767.1"/>
    </source>
</evidence>
<name>A0ABT6ZY39_9ACTN</name>
<dbReference type="InterPro" id="IPR007278">
    <property type="entry name" value="DUF397"/>
</dbReference>
<protein>
    <submittedName>
        <fullName evidence="2">DUF397 domain-containing protein</fullName>
    </submittedName>
</protein>
<evidence type="ECO:0000313" key="3">
    <source>
        <dbReference type="Proteomes" id="UP001214441"/>
    </source>
</evidence>
<organism evidence="2 3">
    <name type="scientific">Streptomyces iconiensis</name>
    <dbReference type="NCBI Taxonomy" id="1384038"/>
    <lineage>
        <taxon>Bacteria</taxon>
        <taxon>Bacillati</taxon>
        <taxon>Actinomycetota</taxon>
        <taxon>Actinomycetes</taxon>
        <taxon>Kitasatosporales</taxon>
        <taxon>Streptomycetaceae</taxon>
        <taxon>Streptomyces</taxon>
    </lineage>
</organism>
<dbReference type="EMBL" id="JANCPR020000016">
    <property type="protein sequence ID" value="MDJ1133767.1"/>
    <property type="molecule type" value="Genomic_DNA"/>
</dbReference>
<comment type="caution">
    <text evidence="2">The sequence shown here is derived from an EMBL/GenBank/DDBJ whole genome shotgun (WGS) entry which is preliminary data.</text>
</comment>
<sequence length="64" mass="6891">MITRNWQKSSYSGNAANCLYVAAPGEETVLLRESEQPDVVLTTTPARLTRLLAAVKNGALDVGE</sequence>
<feature type="domain" description="DUF397" evidence="1">
    <location>
        <begin position="5"/>
        <end position="56"/>
    </location>
</feature>
<reference evidence="2 3" key="1">
    <citation type="submission" date="2023-05" db="EMBL/GenBank/DDBJ databases">
        <title>Streptantibioticus silvisoli sp. nov., acidotolerant actinomycetes 1 from pine litter.</title>
        <authorList>
            <person name="Swiecimska M."/>
            <person name="Golinska P."/>
            <person name="Sangal V."/>
            <person name="Wachnowicz B."/>
            <person name="Goodfellow M."/>
        </authorList>
    </citation>
    <scope>NUCLEOTIDE SEQUENCE [LARGE SCALE GENOMIC DNA]</scope>
    <source>
        <strain evidence="2 3">DSM 42109</strain>
    </source>
</reference>
<keyword evidence="3" id="KW-1185">Reference proteome</keyword>
<evidence type="ECO:0000259" key="1">
    <source>
        <dbReference type="Pfam" id="PF04149"/>
    </source>
</evidence>
<proteinExistence type="predicted"/>
<gene>
    <name evidence="2" type="ORF">NMN56_017695</name>
</gene>
<dbReference type="Pfam" id="PF04149">
    <property type="entry name" value="DUF397"/>
    <property type="match status" value="1"/>
</dbReference>
<accession>A0ABT6ZY39</accession>
<dbReference type="Proteomes" id="UP001214441">
    <property type="component" value="Unassembled WGS sequence"/>
</dbReference>
<dbReference type="RefSeq" id="WP_274040435.1">
    <property type="nucleotide sequence ID" value="NZ_JANCPR020000016.1"/>
</dbReference>